<feature type="compositionally biased region" description="Basic and acidic residues" evidence="2">
    <location>
        <begin position="255"/>
        <end position="271"/>
    </location>
</feature>
<evidence type="ECO:0000259" key="4">
    <source>
        <dbReference type="Pfam" id="PF12879"/>
    </source>
</evidence>
<feature type="compositionally biased region" description="Basic and acidic residues" evidence="2">
    <location>
        <begin position="403"/>
        <end position="413"/>
    </location>
</feature>
<dbReference type="VEuPathDB" id="PlasmoDB:AK88_04598"/>
<evidence type="ECO:0000256" key="1">
    <source>
        <dbReference type="SAM" id="Coils"/>
    </source>
</evidence>
<feature type="region of interest" description="Disordered" evidence="2">
    <location>
        <begin position="329"/>
        <end position="413"/>
    </location>
</feature>
<feature type="compositionally biased region" description="Polar residues" evidence="2">
    <location>
        <begin position="282"/>
        <end position="291"/>
    </location>
</feature>
<accession>A0A0D9QG51</accession>
<feature type="domain" description="Schizont-infected cell agglutination C-terminal" evidence="4">
    <location>
        <begin position="492"/>
        <end position="594"/>
    </location>
</feature>
<dbReference type="OrthoDB" id="376328at2759"/>
<keyword evidence="3" id="KW-0472">Membrane</keyword>
<feature type="domain" description="Schizont-infected cell agglutination extracellular alpha" evidence="5">
    <location>
        <begin position="1"/>
        <end position="150"/>
    </location>
</feature>
<dbReference type="InterPro" id="IPR024288">
    <property type="entry name" value="SICA_C"/>
</dbReference>
<feature type="region of interest" description="Disordered" evidence="2">
    <location>
        <begin position="245"/>
        <end position="296"/>
    </location>
</feature>
<dbReference type="Proteomes" id="UP000054561">
    <property type="component" value="Unassembled WGS sequence"/>
</dbReference>
<feature type="compositionally biased region" description="Basic and acidic residues" evidence="2">
    <location>
        <begin position="803"/>
        <end position="818"/>
    </location>
</feature>
<dbReference type="InterPro" id="IPR024290">
    <property type="entry name" value="SICA_extracell_a"/>
</dbReference>
<dbReference type="RefSeq" id="XP_012337631.1">
    <property type="nucleotide sequence ID" value="XM_012482208.1"/>
</dbReference>
<feature type="region of interest" description="Disordered" evidence="2">
    <location>
        <begin position="599"/>
        <end position="641"/>
    </location>
</feature>
<feature type="region of interest" description="Disordered" evidence="2">
    <location>
        <begin position="528"/>
        <end position="557"/>
    </location>
</feature>
<dbReference type="EMBL" id="KQ001712">
    <property type="protein sequence ID" value="KJP85782.1"/>
    <property type="molecule type" value="Genomic_DNA"/>
</dbReference>
<keyword evidence="7" id="KW-1185">Reference proteome</keyword>
<evidence type="ECO:0000259" key="5">
    <source>
        <dbReference type="Pfam" id="PF12887"/>
    </source>
</evidence>
<feature type="compositionally biased region" description="Low complexity" evidence="2">
    <location>
        <begin position="245"/>
        <end position="254"/>
    </location>
</feature>
<sequence length="929" mass="101634">MKTVYEEFVTYMETTDQDTPHGQLCQEAEQRHAPRQITAGDRVLCELMLRALHFKHRSHMFSAGLGEGRTKVADTISTPEYMRCMIVNVFMNDILGEACLQTHGATYAFDAAEGLLTTSEGAGGNEACDRVNFANTQVAGGNLRDAMITWLGQKKIQWGDTQAAGIFSSRCSAWTHQGKDNTGHNNQAVYAEEIKAEVTGRIRNVQDNIDKNEDEIKQNVLEKIKQMQSSTSSTGHITPAAAAATPVATTAAATTKDKNAEGTSNHKKEDSSQDTPGEEQCQEGNSHTKASGTEKHANSLVTVERGTHKYEGQQPTCATIKELERLQKSMDAGHKSKADRDGDDVVDGGNDDPPPLNPPTNPQPNTNRDQSGSSGSFSDADLADGVSGGERKGAVTIGSPSPVKKEDHCTKRDGEHDCDLKLAVPFEPTINLSDGHFGTGPTPGPTGNPPHNVEHGGRFFPDLTADVFTATAPVLFFLAAVTVALLGYSLWKYFAYLAKRRRTYRTVRDVPSPPLDEEILQHLQRRELPPPDYGYTMSRDTRPASATERRGQRPPRVHKRTIIELHLEVLHECEATAWENVKDDYLQIVLQEFAHDLEPDAHGHSSSTVCAANRESSTDDSSNHDSTTRDSCPPNDPDPWRCMETIQLATDRSQPNEDNPWSCMENIQFPTDPCPPTEDDPWSCMETIQFETDPSASNEDNPDPWNCMENIQLATDPCAPHAHDPDPCTCMHTIQLATDPCAPNADDPVPATHTPTCADPKPEITPPPGSGNAVTDTHTCDHPQPDITDIPTHDIVPDIPTCEDPKPEITDIPTRDTVTDIPTRAPPASAITPHTVTHDTITHMPTCADPVTDIPTCDDPKPEITQHTLTSDTVTDTPTTLHPLSQFLHRDCTIKSCTPNPEPLNPEPSRLNPEPSRLNPAPSRLHPEP</sequence>
<protein>
    <submittedName>
        <fullName evidence="6">CD99 antigen</fullName>
    </submittedName>
</protein>
<feature type="coiled-coil region" evidence="1">
    <location>
        <begin position="195"/>
        <end position="222"/>
    </location>
</feature>
<feature type="transmembrane region" description="Helical" evidence="3">
    <location>
        <begin position="474"/>
        <end position="495"/>
    </location>
</feature>
<dbReference type="GeneID" id="24269912"/>
<feature type="compositionally biased region" description="Basic and acidic residues" evidence="2">
    <location>
        <begin position="539"/>
        <end position="551"/>
    </location>
</feature>
<feature type="region of interest" description="Disordered" evidence="2">
    <location>
        <begin position="896"/>
        <end position="929"/>
    </location>
</feature>
<keyword evidence="3" id="KW-0812">Transmembrane</keyword>
<reference evidence="6 7" key="1">
    <citation type="submission" date="2014-03" db="EMBL/GenBank/DDBJ databases">
        <title>The Genome Sequence of Plasmodium fragile nilgiri.</title>
        <authorList>
            <consortium name="The Broad Institute Genomics Platform"/>
            <consortium name="The Broad Institute Genome Sequencing Center for Infectious Disease"/>
            <person name="Neafsey D."/>
            <person name="Duraisingh M."/>
            <person name="Young S.K."/>
            <person name="Zeng Q."/>
            <person name="Gargeya S."/>
            <person name="Abouelleil A."/>
            <person name="Alvarado L."/>
            <person name="Chapman S.B."/>
            <person name="Gainer-Dewar J."/>
            <person name="Goldberg J."/>
            <person name="Griggs A."/>
            <person name="Gujja S."/>
            <person name="Hansen M."/>
            <person name="Howarth C."/>
            <person name="Imamovic A."/>
            <person name="Larimer J."/>
            <person name="Pearson M."/>
            <person name="Poon T.W."/>
            <person name="Priest M."/>
            <person name="Roberts A."/>
            <person name="Saif S."/>
            <person name="Shea T."/>
            <person name="Sykes S."/>
            <person name="Wortman J."/>
            <person name="Nusbaum C."/>
            <person name="Birren B."/>
        </authorList>
    </citation>
    <scope>NUCLEOTIDE SEQUENCE [LARGE SCALE GENOMIC DNA]</scope>
    <source>
        <strain evidence="7">nilgiri</strain>
    </source>
</reference>
<evidence type="ECO:0000313" key="7">
    <source>
        <dbReference type="Proteomes" id="UP000054561"/>
    </source>
</evidence>
<proteinExistence type="predicted"/>
<evidence type="ECO:0000256" key="2">
    <source>
        <dbReference type="SAM" id="MobiDB-lite"/>
    </source>
</evidence>
<keyword evidence="3" id="KW-1133">Transmembrane helix</keyword>
<gene>
    <name evidence="6" type="ORF">AK88_04598</name>
</gene>
<feature type="compositionally biased region" description="Acidic residues" evidence="2">
    <location>
        <begin position="341"/>
        <end position="350"/>
    </location>
</feature>
<organism evidence="6 7">
    <name type="scientific">Plasmodium fragile</name>
    <dbReference type="NCBI Taxonomy" id="5857"/>
    <lineage>
        <taxon>Eukaryota</taxon>
        <taxon>Sar</taxon>
        <taxon>Alveolata</taxon>
        <taxon>Apicomplexa</taxon>
        <taxon>Aconoidasida</taxon>
        <taxon>Haemosporida</taxon>
        <taxon>Plasmodiidae</taxon>
        <taxon>Plasmodium</taxon>
        <taxon>Plasmodium (Plasmodium)</taxon>
    </lineage>
</organism>
<evidence type="ECO:0000256" key="3">
    <source>
        <dbReference type="SAM" id="Phobius"/>
    </source>
</evidence>
<name>A0A0D9QG51_PLAFR</name>
<feature type="compositionally biased region" description="Pro residues" evidence="2">
    <location>
        <begin position="352"/>
        <end position="362"/>
    </location>
</feature>
<feature type="compositionally biased region" description="Basic and acidic residues" evidence="2">
    <location>
        <begin position="329"/>
        <end position="340"/>
    </location>
</feature>
<evidence type="ECO:0000313" key="6">
    <source>
        <dbReference type="EMBL" id="KJP85782.1"/>
    </source>
</evidence>
<feature type="region of interest" description="Disordered" evidence="2">
    <location>
        <begin position="752"/>
        <end position="832"/>
    </location>
</feature>
<dbReference type="AlphaFoldDB" id="A0A0D9QG51"/>
<keyword evidence="1" id="KW-0175">Coiled coil</keyword>
<dbReference type="Pfam" id="PF12887">
    <property type="entry name" value="SICA_alpha"/>
    <property type="match status" value="1"/>
</dbReference>
<dbReference type="Pfam" id="PF12879">
    <property type="entry name" value="SICA_C"/>
    <property type="match status" value="1"/>
</dbReference>